<dbReference type="InterPro" id="IPR052340">
    <property type="entry name" value="RNase_Y/CdgJ"/>
</dbReference>
<evidence type="ECO:0000259" key="1">
    <source>
        <dbReference type="PROSITE" id="PS51833"/>
    </source>
</evidence>
<evidence type="ECO:0000313" key="2">
    <source>
        <dbReference type="EMBL" id="QAB15617.1"/>
    </source>
</evidence>
<dbReference type="AlphaFoldDB" id="A0A410H3Z2"/>
<keyword evidence="3" id="KW-1185">Reference proteome</keyword>
<dbReference type="PANTHER" id="PTHR33525">
    <property type="match status" value="1"/>
</dbReference>
<dbReference type="RefSeq" id="WP_128385036.1">
    <property type="nucleotide sequence ID" value="NZ_CP035033.1"/>
</dbReference>
<dbReference type="Gene3D" id="1.10.3210.10">
    <property type="entry name" value="Hypothetical protein af1432"/>
    <property type="match status" value="1"/>
</dbReference>
<sequence>MDSLNDIQNRRYQMDLKQQMLEAHRQLEGFEIPTIPAELLELQSLLQKTDFPDFGDVAEIIGRNTVLSGELIKVANQAQFLPKDSDPVSTIRGAIDSLGLYRLKNLVFSLGFKTQVSDIIFDDLMDHSIDVANVATELGRWVSDISPDEIYLAGVFHNAGAIIMEMKFGNYQSTFYNTLTNCYTGLVRERKIYQAHHGVYGLLVAKKWHLDSVFAQVMLLHHQRDLSVIKDDYVRTLVALIQVANAIVSEVSFGSFLGTEVKDMLHNAQEELLIKDEVIDEIRMALMSNSLV</sequence>
<dbReference type="Proteomes" id="UP000285478">
    <property type="component" value="Chromosome"/>
</dbReference>
<protein>
    <submittedName>
        <fullName evidence="2">HDOD domain-containing protein</fullName>
    </submittedName>
</protein>
<accession>A0A410H3Z2</accession>
<gene>
    <name evidence="2" type="ORF">EPV75_08010</name>
</gene>
<evidence type="ECO:0000313" key="3">
    <source>
        <dbReference type="Proteomes" id="UP000285478"/>
    </source>
</evidence>
<dbReference type="PANTHER" id="PTHR33525:SF6">
    <property type="entry name" value="HDOD DOMAIN-CONTAINING PROTEIN"/>
    <property type="match status" value="1"/>
</dbReference>
<dbReference type="InterPro" id="IPR013976">
    <property type="entry name" value="HDOD"/>
</dbReference>
<dbReference type="KEGG" id="htr:EPV75_08010"/>
<name>A0A410H3Z2_9GAMM</name>
<organism evidence="2 3">
    <name type="scientific">Hydrogenovibrio thermophilus</name>
    <dbReference type="NCBI Taxonomy" id="265883"/>
    <lineage>
        <taxon>Bacteria</taxon>
        <taxon>Pseudomonadati</taxon>
        <taxon>Pseudomonadota</taxon>
        <taxon>Gammaproteobacteria</taxon>
        <taxon>Thiotrichales</taxon>
        <taxon>Piscirickettsiaceae</taxon>
        <taxon>Hydrogenovibrio</taxon>
    </lineage>
</organism>
<dbReference type="EMBL" id="CP035033">
    <property type="protein sequence ID" value="QAB15617.1"/>
    <property type="molecule type" value="Genomic_DNA"/>
</dbReference>
<dbReference type="SUPFAM" id="SSF109604">
    <property type="entry name" value="HD-domain/PDEase-like"/>
    <property type="match status" value="1"/>
</dbReference>
<proteinExistence type="predicted"/>
<reference evidence="2 3" key="1">
    <citation type="journal article" date="2018" name="Environ. Microbiol.">
        <title>Genomes of ubiquitous marine and hypersaline Hydrogenovibrio, Thiomicrorhabdus and Thiomicrospira spp. encode a diversity of mechanisms to sustain chemolithoautotrophy in heterogeneous environments.</title>
        <authorList>
            <person name="Scott K.M."/>
            <person name="Williams J."/>
            <person name="Porter C.M.B."/>
            <person name="Russel S."/>
            <person name="Harmer T.L."/>
            <person name="Paul J.H."/>
            <person name="Antonen K.M."/>
            <person name="Bridges M.K."/>
            <person name="Camper G.J."/>
            <person name="Campla C.K."/>
            <person name="Casella L.G."/>
            <person name="Chase E."/>
            <person name="Conrad J.W."/>
            <person name="Cruz M.C."/>
            <person name="Dunlap D.S."/>
            <person name="Duran L."/>
            <person name="Fahsbender E.M."/>
            <person name="Goldsmith D.B."/>
            <person name="Keeley R.F."/>
            <person name="Kondoff M.R."/>
            <person name="Kussy B.I."/>
            <person name="Lane M.K."/>
            <person name="Lawler S."/>
            <person name="Leigh B.A."/>
            <person name="Lewis C."/>
            <person name="Lostal L.M."/>
            <person name="Marking D."/>
            <person name="Mancera P.A."/>
            <person name="McClenthan E.C."/>
            <person name="McIntyre E.A."/>
            <person name="Mine J.A."/>
            <person name="Modi S."/>
            <person name="Moore B.D."/>
            <person name="Morgan W.A."/>
            <person name="Nelson K.M."/>
            <person name="Nguyen K.N."/>
            <person name="Ogburn N."/>
            <person name="Parrino D.G."/>
            <person name="Pedapudi A.D."/>
            <person name="Pelham R.P."/>
            <person name="Preece A.M."/>
            <person name="Rampersad E.A."/>
            <person name="Richardson J.C."/>
            <person name="Rodgers C.M."/>
            <person name="Schaffer B.L."/>
            <person name="Sheridan N.E."/>
            <person name="Solone M.R."/>
            <person name="Staley Z.R."/>
            <person name="Tabuchi M."/>
            <person name="Waide R.J."/>
            <person name="Wanjugi P.W."/>
            <person name="Young S."/>
            <person name="Clum A."/>
            <person name="Daum C."/>
            <person name="Huntemann M."/>
            <person name="Ivanova N."/>
            <person name="Kyrpides N."/>
            <person name="Mikhailova N."/>
            <person name="Palaniappan K."/>
            <person name="Pillay M."/>
            <person name="Reddy T.B.K."/>
            <person name="Shapiro N."/>
            <person name="Stamatis D."/>
            <person name="Varghese N."/>
            <person name="Woyke T."/>
            <person name="Boden R."/>
            <person name="Freyermuth S.K."/>
            <person name="Kerfeld C.A."/>
        </authorList>
    </citation>
    <scope>NUCLEOTIDE SEQUENCE [LARGE SCALE GENOMIC DNA]</scope>
    <source>
        <strain evidence="2 3">JR-2</strain>
    </source>
</reference>
<dbReference type="Pfam" id="PF08668">
    <property type="entry name" value="HDOD"/>
    <property type="match status" value="1"/>
</dbReference>
<dbReference type="PROSITE" id="PS51833">
    <property type="entry name" value="HDOD"/>
    <property type="match status" value="1"/>
</dbReference>
<feature type="domain" description="HDOD" evidence="1">
    <location>
        <begin position="32"/>
        <end position="224"/>
    </location>
</feature>